<feature type="transmembrane region" description="Helical" evidence="1">
    <location>
        <begin position="32"/>
        <end position="52"/>
    </location>
</feature>
<reference evidence="3" key="1">
    <citation type="submission" date="2020-09" db="EMBL/GenBank/DDBJ databases">
        <title>A novel bacterium of genus Paenibacillus, isolated from South China Sea.</title>
        <authorList>
            <person name="Huang H."/>
            <person name="Mo K."/>
            <person name="Hu Y."/>
        </authorList>
    </citation>
    <scope>NUCLEOTIDE SEQUENCE</scope>
    <source>
        <strain evidence="3">IB182363</strain>
    </source>
</reference>
<keyword evidence="4" id="KW-1185">Reference proteome</keyword>
<keyword evidence="1" id="KW-0472">Membrane</keyword>
<dbReference type="InterPro" id="IPR025164">
    <property type="entry name" value="Toastrack_DUF4097"/>
</dbReference>
<evidence type="ECO:0000313" key="3">
    <source>
        <dbReference type="EMBL" id="MBD2864353.1"/>
    </source>
</evidence>
<keyword evidence="1" id="KW-0812">Transmembrane</keyword>
<name>A0A927CCW0_9BACL</name>
<dbReference type="EMBL" id="JACXJA010000028">
    <property type="protein sequence ID" value="MBD2864353.1"/>
    <property type="molecule type" value="Genomic_DNA"/>
</dbReference>
<protein>
    <submittedName>
        <fullName evidence="3">DUF4097 family beta strand repeat protein</fullName>
    </submittedName>
</protein>
<evidence type="ECO:0000313" key="4">
    <source>
        <dbReference type="Proteomes" id="UP000639396"/>
    </source>
</evidence>
<accession>A0A927CCW0</accession>
<feature type="domain" description="DUF4097" evidence="2">
    <location>
        <begin position="127"/>
        <end position="405"/>
    </location>
</feature>
<dbReference type="Pfam" id="PF13349">
    <property type="entry name" value="DUF4097"/>
    <property type="match status" value="1"/>
</dbReference>
<evidence type="ECO:0000259" key="2">
    <source>
        <dbReference type="Pfam" id="PF13349"/>
    </source>
</evidence>
<dbReference type="RefSeq" id="WP_190929973.1">
    <property type="nucleotide sequence ID" value="NZ_JACXJA010000028.1"/>
</dbReference>
<feature type="transmembrane region" description="Helical" evidence="1">
    <location>
        <begin position="64"/>
        <end position="83"/>
    </location>
</feature>
<keyword evidence="1" id="KW-1133">Transmembrane helix</keyword>
<dbReference type="Proteomes" id="UP000639396">
    <property type="component" value="Unassembled WGS sequence"/>
</dbReference>
<gene>
    <name evidence="3" type="ORF">IDH45_20415</name>
</gene>
<comment type="caution">
    <text evidence="3">The sequence shown here is derived from an EMBL/GenBank/DDBJ whole genome shotgun (WGS) entry which is preliminary data.</text>
</comment>
<proteinExistence type="predicted"/>
<evidence type="ECO:0000256" key="1">
    <source>
        <dbReference type="SAM" id="Phobius"/>
    </source>
</evidence>
<dbReference type="AlphaFoldDB" id="A0A927CCW0"/>
<sequence>MIRVGKVTAGLILLAAGGGLLADRVWDTNYLGYAFDAWPLVFILLGLEYLWVNFRHRRAERGPRLDVGGVLFSVIIAAAIALYSQHGWPPSQWFQGFSWKFGSVMSGEFGHKFEKELVQVPVGERTEKIIIENPNGSVILKSADTDAIRIDTTIWVDKLNEEEARLIAAGSKLVVSDGPSVRIVAEGESYSGYRKPRMNLVVTVPADRQVDMELQLRNGKVQAEKLPIRSELVIRTTNGSIQVADIGGKLIADTTNGSIHVSGILGMADLGTTNGAVTALDISEAAIVRTSNSAVTLERIRGKAEVTTTNGAVTVAEPERDVRIKTTNGAISVTGHTLGGDWDLNTTNGRIELLVPEQGNFEVDGRGGKASSNLPLTISDKTVRGQVGSGQHKIRLDTSNGTIVVNRVD</sequence>
<organism evidence="3 4">
    <name type="scientific">Paenibacillus oceani</name>
    <dbReference type="NCBI Taxonomy" id="2772510"/>
    <lineage>
        <taxon>Bacteria</taxon>
        <taxon>Bacillati</taxon>
        <taxon>Bacillota</taxon>
        <taxon>Bacilli</taxon>
        <taxon>Bacillales</taxon>
        <taxon>Paenibacillaceae</taxon>
        <taxon>Paenibacillus</taxon>
    </lineage>
</organism>